<dbReference type="InterPro" id="IPR013196">
    <property type="entry name" value="HTH_11"/>
</dbReference>
<keyword evidence="2" id="KW-0804">Transcription</keyword>
<dbReference type="InterPro" id="IPR026881">
    <property type="entry name" value="WYL_dom"/>
</dbReference>
<dbReference type="PANTHER" id="PTHR34580">
    <property type="match status" value="1"/>
</dbReference>
<name>A0A1M3KZX1_9BACT</name>
<evidence type="ECO:0000313" key="5">
    <source>
        <dbReference type="Proteomes" id="UP000184233"/>
    </source>
</evidence>
<dbReference type="InterPro" id="IPR051534">
    <property type="entry name" value="CBASS_pafABC_assoc_protein"/>
</dbReference>
<dbReference type="InterPro" id="IPR036388">
    <property type="entry name" value="WH-like_DNA-bd_sf"/>
</dbReference>
<dbReference type="Pfam" id="PF08279">
    <property type="entry name" value="HTH_11"/>
    <property type="match status" value="1"/>
</dbReference>
<dbReference type="EMBL" id="MKVH01000020">
    <property type="protein sequence ID" value="OJX57990.1"/>
    <property type="molecule type" value="Genomic_DNA"/>
</dbReference>
<dbReference type="InterPro" id="IPR028349">
    <property type="entry name" value="PafC-like"/>
</dbReference>
<comment type="caution">
    <text evidence="4">The sequence shown here is derived from an EMBL/GenBank/DDBJ whole genome shotgun (WGS) entry which is preliminary data.</text>
</comment>
<evidence type="ECO:0000313" key="4">
    <source>
        <dbReference type="EMBL" id="OJX57990.1"/>
    </source>
</evidence>
<dbReference type="AlphaFoldDB" id="A0A1M3KZX1"/>
<feature type="domain" description="HTH deoR-type" evidence="3">
    <location>
        <begin position="3"/>
        <end position="58"/>
    </location>
</feature>
<dbReference type="PROSITE" id="PS52050">
    <property type="entry name" value="WYL"/>
    <property type="match status" value="1"/>
</dbReference>
<dbReference type="PANTHER" id="PTHR34580:SF3">
    <property type="entry name" value="PROTEIN PAFB"/>
    <property type="match status" value="1"/>
</dbReference>
<dbReference type="Gene3D" id="1.10.10.10">
    <property type="entry name" value="Winged helix-like DNA-binding domain superfamily/Winged helix DNA-binding domain"/>
    <property type="match status" value="1"/>
</dbReference>
<dbReference type="Proteomes" id="UP000184233">
    <property type="component" value="Unassembled WGS sequence"/>
</dbReference>
<keyword evidence="1" id="KW-0805">Transcription regulation</keyword>
<dbReference type="InterPro" id="IPR036390">
    <property type="entry name" value="WH_DNA-bd_sf"/>
</dbReference>
<evidence type="ECO:0000256" key="1">
    <source>
        <dbReference type="ARBA" id="ARBA00023015"/>
    </source>
</evidence>
<evidence type="ECO:0000259" key="3">
    <source>
        <dbReference type="PROSITE" id="PS51000"/>
    </source>
</evidence>
<dbReference type="SMART" id="SM00420">
    <property type="entry name" value="HTH_DEOR"/>
    <property type="match status" value="1"/>
</dbReference>
<dbReference type="STRING" id="1895771.BGO89_06215"/>
<dbReference type="GO" id="GO:0003700">
    <property type="term" value="F:DNA-binding transcription factor activity"/>
    <property type="evidence" value="ECO:0007669"/>
    <property type="project" value="InterPro"/>
</dbReference>
<dbReference type="Pfam" id="PF13280">
    <property type="entry name" value="WYL"/>
    <property type="match status" value="1"/>
</dbReference>
<sequence>MRRLERLQAILILLQSKYVLTADEIAERFGVAVRTVYRDMRALEESGVPIAAEAGVGYSLAKGYTLPPVQFTQEEARALLLAEKMLAAHADTGSSETVTSAMTKIRAVLRSEGRDDVEELERRVIVQPPRSIGRTMQPDVMNVLQNALLDHSVVRLRYFTNARQTYSERDVEPIGLSFYGLRWHLHAYCRDKQGIRDFRIDRIEHAQSTIERFNPSSHPTLTELVTGHLRMEKKDRIPIVVDVRYDILPTITDSRHQFGFVSEEARESCMRMTFMVHHLDYFARWLAMMEDGITVVEPDNLRMWIHDIGTRIAAHHAPSGGQRS</sequence>
<dbReference type="SUPFAM" id="SSF46785">
    <property type="entry name" value="Winged helix' DNA-binding domain"/>
    <property type="match status" value="1"/>
</dbReference>
<accession>A0A1M3KZX1</accession>
<dbReference type="PIRSF" id="PIRSF016838">
    <property type="entry name" value="PafC"/>
    <property type="match status" value="1"/>
</dbReference>
<reference evidence="4 5" key="1">
    <citation type="submission" date="2016-09" db="EMBL/GenBank/DDBJ databases">
        <title>Genome-resolved meta-omics ties microbial dynamics to process performance in biotechnology for thiocyanate degradation.</title>
        <authorList>
            <person name="Kantor R.S."/>
            <person name="Huddy R.J."/>
            <person name="Iyer R."/>
            <person name="Thomas B.C."/>
            <person name="Brown C.T."/>
            <person name="Anantharaman K."/>
            <person name="Tringe S."/>
            <person name="Hettich R.L."/>
            <person name="Harrison S.T."/>
            <person name="Banfield J.F."/>
        </authorList>
    </citation>
    <scope>NUCLEOTIDE SEQUENCE [LARGE SCALE GENOMIC DNA]</scope>
    <source>
        <strain evidence="4">59-99</strain>
    </source>
</reference>
<dbReference type="PROSITE" id="PS51000">
    <property type="entry name" value="HTH_DEOR_2"/>
    <property type="match status" value="1"/>
</dbReference>
<protein>
    <recommendedName>
        <fullName evidence="3">HTH deoR-type domain-containing protein</fullName>
    </recommendedName>
</protein>
<gene>
    <name evidence="4" type="ORF">BGO89_06215</name>
</gene>
<evidence type="ECO:0000256" key="2">
    <source>
        <dbReference type="ARBA" id="ARBA00023163"/>
    </source>
</evidence>
<proteinExistence type="predicted"/>
<organism evidence="4 5">
    <name type="scientific">Candidatus Kapaibacterium thiocyanatum</name>
    <dbReference type="NCBI Taxonomy" id="1895771"/>
    <lineage>
        <taxon>Bacteria</taxon>
        <taxon>Pseudomonadati</taxon>
        <taxon>Candidatus Kapaibacteriota</taxon>
        <taxon>Candidatus Kapaibacteriia</taxon>
        <taxon>Candidatus Kapaibacteriales</taxon>
        <taxon>Candidatus Kapaibacteriaceae</taxon>
        <taxon>Candidatus Kapaibacterium</taxon>
    </lineage>
</organism>
<dbReference type="InterPro" id="IPR001034">
    <property type="entry name" value="DeoR_HTH"/>
</dbReference>